<name>A0A0H3K1W2_SYNP6</name>
<dbReference type="AlphaFoldDB" id="A0A0H3K1W2"/>
<dbReference type="PANTHER" id="PTHR15020">
    <property type="entry name" value="FLAVIN REDUCTASE-RELATED"/>
    <property type="match status" value="1"/>
</dbReference>
<dbReference type="Pfam" id="PF13460">
    <property type="entry name" value="NAD_binding_10"/>
    <property type="match status" value="1"/>
</dbReference>
<organism evidence="2 3">
    <name type="scientific">Synechococcus sp. (strain ATCC 27144 / PCC 6301 / SAUG 1402/1)</name>
    <name type="common">Anacystis nidulans</name>
    <dbReference type="NCBI Taxonomy" id="269084"/>
    <lineage>
        <taxon>Bacteria</taxon>
        <taxon>Bacillati</taxon>
        <taxon>Cyanobacteriota</taxon>
        <taxon>Cyanophyceae</taxon>
        <taxon>Synechococcales</taxon>
        <taxon>Synechococcaceae</taxon>
        <taxon>Synechococcus</taxon>
    </lineage>
</organism>
<reference evidence="2 3" key="1">
    <citation type="journal article" date="2007" name="Photosyn. Res.">
        <title>Complete nucleotide sequence of the freshwater unicellular cyanobacterium Synechococcus elongatus PCC 6301 chromosome: gene content and organization.</title>
        <authorList>
            <person name="Sugita C."/>
            <person name="Ogata K."/>
            <person name="Shikata M."/>
            <person name="Jikuya H."/>
            <person name="Takano J."/>
            <person name="Furumichi M."/>
            <person name="Kanehisa M."/>
            <person name="Omata T."/>
            <person name="Sugiura M."/>
            <person name="Sugita M."/>
        </authorList>
    </citation>
    <scope>NUCLEOTIDE SEQUENCE [LARGE SCALE GENOMIC DNA]</scope>
    <source>
        <strain evidence="3">ATCC 27144 / PCC 6301 / SAUG 1402/1</strain>
    </source>
</reference>
<protein>
    <recommendedName>
        <fullName evidence="1">NAD(P)-binding domain-containing protein</fullName>
    </recommendedName>
</protein>
<dbReference type="EMBL" id="AP008231">
    <property type="protein sequence ID" value="BAD79209.1"/>
    <property type="molecule type" value="Genomic_DNA"/>
</dbReference>
<accession>A0A0H3K1W2</accession>
<dbReference type="eggNOG" id="COG0702">
    <property type="taxonomic scope" value="Bacteria"/>
</dbReference>
<dbReference type="Gene3D" id="3.40.50.720">
    <property type="entry name" value="NAD(P)-binding Rossmann-like Domain"/>
    <property type="match status" value="1"/>
</dbReference>
<dbReference type="RefSeq" id="WP_011243331.1">
    <property type="nucleotide sequence ID" value="NC_006576.1"/>
</dbReference>
<dbReference type="PANTHER" id="PTHR15020:SF42">
    <property type="entry name" value="NAD(P)-BINDING DOMAIN-CONTAINING PROTEIN"/>
    <property type="match status" value="1"/>
</dbReference>
<dbReference type="GeneID" id="72429324"/>
<feature type="domain" description="NAD(P)-binding" evidence="1">
    <location>
        <begin position="7"/>
        <end position="190"/>
    </location>
</feature>
<dbReference type="InterPro" id="IPR016040">
    <property type="entry name" value="NAD(P)-bd_dom"/>
</dbReference>
<sequence>MRVLVVGATGRTGRCVVETAIAAGHSVRALVRSANPQPPLPEGVELVVGDLSDRASLEAALAGMDAVISAAGATPNLDPLGPFKVDYLGTTQLIDLAGAAGIQRFVLVSSLCVSRLLHPLNLFWLVLFWKRRAERYLQSSGLSYTIVRPGGLRSDRTRVPLKLTGPDELFDGSLPRLQVAEVAVEALINPAAANRIVEIVGDSSLPERSPAELLSA</sequence>
<gene>
    <name evidence="2" type="ordered locus">syc1019_d</name>
</gene>
<evidence type="ECO:0000313" key="3">
    <source>
        <dbReference type="Proteomes" id="UP000001175"/>
    </source>
</evidence>
<dbReference type="SUPFAM" id="SSF51735">
    <property type="entry name" value="NAD(P)-binding Rossmann-fold domains"/>
    <property type="match status" value="1"/>
</dbReference>
<dbReference type="CDD" id="cd05243">
    <property type="entry name" value="SDR_a5"/>
    <property type="match status" value="1"/>
</dbReference>
<evidence type="ECO:0000313" key="2">
    <source>
        <dbReference type="EMBL" id="BAD79209.1"/>
    </source>
</evidence>
<dbReference type="Proteomes" id="UP000001175">
    <property type="component" value="Chromosome"/>
</dbReference>
<dbReference type="InterPro" id="IPR036291">
    <property type="entry name" value="NAD(P)-bd_dom_sf"/>
</dbReference>
<dbReference type="KEGG" id="syc:syc1019_d"/>
<proteinExistence type="predicted"/>
<evidence type="ECO:0000259" key="1">
    <source>
        <dbReference type="Pfam" id="PF13460"/>
    </source>
</evidence>